<dbReference type="Gene3D" id="2.60.120.1440">
    <property type="match status" value="1"/>
</dbReference>
<dbReference type="InterPro" id="IPR012373">
    <property type="entry name" value="Ferrdict_sens_TM"/>
</dbReference>
<dbReference type="Proteomes" id="UP000461730">
    <property type="component" value="Unassembled WGS sequence"/>
</dbReference>
<accession>A0A7K1UCZ7</accession>
<keyword evidence="1" id="KW-0812">Transmembrane</keyword>
<protein>
    <submittedName>
        <fullName evidence="4">DUF4974 domain-containing protein</fullName>
    </submittedName>
</protein>
<evidence type="ECO:0000259" key="2">
    <source>
        <dbReference type="Pfam" id="PF04773"/>
    </source>
</evidence>
<gene>
    <name evidence="4" type="ORF">GO493_28590</name>
</gene>
<dbReference type="Pfam" id="PF16344">
    <property type="entry name" value="FecR_C"/>
    <property type="match status" value="1"/>
</dbReference>
<dbReference type="AlphaFoldDB" id="A0A7K1UCZ7"/>
<dbReference type="Pfam" id="PF04773">
    <property type="entry name" value="FecR"/>
    <property type="match status" value="1"/>
</dbReference>
<dbReference type="EMBL" id="WRXN01000021">
    <property type="protein sequence ID" value="MVT12249.1"/>
    <property type="molecule type" value="Genomic_DNA"/>
</dbReference>
<dbReference type="GO" id="GO:0016989">
    <property type="term" value="F:sigma factor antagonist activity"/>
    <property type="evidence" value="ECO:0007669"/>
    <property type="project" value="TreeGrafter"/>
</dbReference>
<dbReference type="Gene3D" id="3.55.50.30">
    <property type="match status" value="1"/>
</dbReference>
<dbReference type="PANTHER" id="PTHR30273:SF2">
    <property type="entry name" value="PROTEIN FECR"/>
    <property type="match status" value="1"/>
</dbReference>
<proteinExistence type="predicted"/>
<keyword evidence="5" id="KW-1185">Reference proteome</keyword>
<organism evidence="4 5">
    <name type="scientific">Chitinophaga tropicalis</name>
    <dbReference type="NCBI Taxonomy" id="2683588"/>
    <lineage>
        <taxon>Bacteria</taxon>
        <taxon>Pseudomonadati</taxon>
        <taxon>Bacteroidota</taxon>
        <taxon>Chitinophagia</taxon>
        <taxon>Chitinophagales</taxon>
        <taxon>Chitinophagaceae</taxon>
        <taxon>Chitinophaga</taxon>
    </lineage>
</organism>
<feature type="domain" description="FecR protein" evidence="2">
    <location>
        <begin position="193"/>
        <end position="289"/>
    </location>
</feature>
<comment type="caution">
    <text evidence="4">The sequence shown here is derived from an EMBL/GenBank/DDBJ whole genome shotgun (WGS) entry which is preliminary data.</text>
</comment>
<dbReference type="RefSeq" id="WP_157309670.1">
    <property type="nucleotide sequence ID" value="NZ_WRXN01000021.1"/>
</dbReference>
<evidence type="ECO:0000313" key="5">
    <source>
        <dbReference type="Proteomes" id="UP000461730"/>
    </source>
</evidence>
<keyword evidence="1" id="KW-0472">Membrane</keyword>
<reference evidence="4 5" key="1">
    <citation type="submission" date="2019-12" db="EMBL/GenBank/DDBJ databases">
        <title>Chitinophaga sp. strain ysch24 (GDMCC 1.1355), whole genome shotgun sequence.</title>
        <authorList>
            <person name="Zhang X."/>
        </authorList>
    </citation>
    <scope>NUCLEOTIDE SEQUENCE [LARGE SCALE GENOMIC DNA]</scope>
    <source>
        <strain evidence="5">ysch24</strain>
    </source>
</reference>
<name>A0A7K1UCZ7_9BACT</name>
<dbReference type="InterPro" id="IPR032508">
    <property type="entry name" value="FecR_C"/>
</dbReference>
<evidence type="ECO:0000259" key="3">
    <source>
        <dbReference type="Pfam" id="PF16344"/>
    </source>
</evidence>
<evidence type="ECO:0000256" key="1">
    <source>
        <dbReference type="SAM" id="Phobius"/>
    </source>
</evidence>
<keyword evidence="1" id="KW-1133">Transmembrane helix</keyword>
<sequence length="397" mass="44381">MTQEELKALIDKYLAEELSEQEFHALWTALQEPGSEEVWLDKIRDTWENPVYQGLSDDNKRQEVLEKLLPVLTANAAIPEPAAGRRVMAKLISASSYWWAAAVILMICCAGGYYFFLRSSRQQPVLVTNDTTYKNDIAPGGNRALLTLSDGSTVPLDSAGNQLIHQGTTTIQQNNGQLQYKAAAGTAGIGYNTLTTPRGGQFRVRLPDGTRVWLNAASSIRYPTAFEGKERRVTITGEAYFEIAGNAAMPFVVNIDNRADVEVLGTHFNINAYRDEAAINTTLLEGKIRVKGTVLNPGQQASLAANGQMRVLNDVDTMQVVAWKEGWFQFHTASLQEVMRQMARWYDIEINYQGNIDDVTFEGRMQRDLSLTQVLRILEKYHVRFRIEGKTITVLPG</sequence>
<evidence type="ECO:0000313" key="4">
    <source>
        <dbReference type="EMBL" id="MVT12249.1"/>
    </source>
</evidence>
<feature type="domain" description="Protein FecR C-terminal" evidence="3">
    <location>
        <begin position="328"/>
        <end position="394"/>
    </location>
</feature>
<dbReference type="PANTHER" id="PTHR30273">
    <property type="entry name" value="PERIPLASMIC SIGNAL SENSOR AND SIGMA FACTOR ACTIVATOR FECR-RELATED"/>
    <property type="match status" value="1"/>
</dbReference>
<dbReference type="InterPro" id="IPR006860">
    <property type="entry name" value="FecR"/>
</dbReference>
<feature type="transmembrane region" description="Helical" evidence="1">
    <location>
        <begin position="96"/>
        <end position="116"/>
    </location>
</feature>